<accession>A0ABS2SME0</accession>
<sequence>MRLGYEVFHPDVNTVVRFWCDVLEFELVPRSKV</sequence>
<protein>
    <recommendedName>
        <fullName evidence="3">Glyoxalase</fullName>
    </recommendedName>
</protein>
<gene>
    <name evidence="1" type="ORF">JOE56_001152</name>
</gene>
<comment type="caution">
    <text evidence="1">The sequence shown here is derived from an EMBL/GenBank/DDBJ whole genome shotgun (WGS) entry which is preliminary data.</text>
</comment>
<organism evidence="1 2">
    <name type="scientific">Brevibacterium paucivorans</name>
    <dbReference type="NCBI Taxonomy" id="170994"/>
    <lineage>
        <taxon>Bacteria</taxon>
        <taxon>Bacillati</taxon>
        <taxon>Actinomycetota</taxon>
        <taxon>Actinomycetes</taxon>
        <taxon>Micrococcales</taxon>
        <taxon>Brevibacteriaceae</taxon>
        <taxon>Brevibacterium</taxon>
    </lineage>
</organism>
<reference evidence="1 2" key="1">
    <citation type="submission" date="2021-01" db="EMBL/GenBank/DDBJ databases">
        <title>Sequencing the genomes of 1000 actinobacteria strains.</title>
        <authorList>
            <person name="Klenk H.-P."/>
        </authorList>
    </citation>
    <scope>NUCLEOTIDE SEQUENCE [LARGE SCALE GENOMIC DNA]</scope>
    <source>
        <strain evidence="1 2">DSM 13657</strain>
    </source>
</reference>
<evidence type="ECO:0000313" key="1">
    <source>
        <dbReference type="EMBL" id="MBM7816458.1"/>
    </source>
</evidence>
<evidence type="ECO:0000313" key="2">
    <source>
        <dbReference type="Proteomes" id="UP000809290"/>
    </source>
</evidence>
<dbReference type="EMBL" id="JAFBCP010000001">
    <property type="protein sequence ID" value="MBM7816458.1"/>
    <property type="molecule type" value="Genomic_DNA"/>
</dbReference>
<keyword evidence="2" id="KW-1185">Reference proteome</keyword>
<evidence type="ECO:0008006" key="3">
    <source>
        <dbReference type="Google" id="ProtNLM"/>
    </source>
</evidence>
<dbReference type="Proteomes" id="UP000809290">
    <property type="component" value="Unassembled WGS sequence"/>
</dbReference>
<proteinExistence type="predicted"/>
<name>A0ABS2SME0_9MICO</name>